<reference evidence="1" key="1">
    <citation type="journal article" date="2021" name="Proc. Natl. Acad. Sci. U.S.A.">
        <title>A Catalog of Tens of Thousands of Viruses from Human Metagenomes Reveals Hidden Associations with Chronic Diseases.</title>
        <authorList>
            <person name="Tisza M.J."/>
            <person name="Buck C.B."/>
        </authorList>
    </citation>
    <scope>NUCLEOTIDE SEQUENCE</scope>
    <source>
        <strain evidence="1">CtkyY8</strain>
    </source>
</reference>
<proteinExistence type="predicted"/>
<organism evidence="1">
    <name type="scientific">virus sp. ctkyY8</name>
    <dbReference type="NCBI Taxonomy" id="2827995"/>
    <lineage>
        <taxon>Viruses</taxon>
    </lineage>
</organism>
<accession>A0A8S5REV3</accession>
<name>A0A8S5REV3_9VIRU</name>
<protein>
    <submittedName>
        <fullName evidence="1">Uncharacterized protein</fullName>
    </submittedName>
</protein>
<dbReference type="EMBL" id="BK059095">
    <property type="protein sequence ID" value="DAE29508.1"/>
    <property type="molecule type" value="Genomic_DNA"/>
</dbReference>
<evidence type="ECO:0000313" key="1">
    <source>
        <dbReference type="EMBL" id="DAE29508.1"/>
    </source>
</evidence>
<sequence>METTIIVLSFCFHHQISFANGSSPYCFAIFIATMNSFVSRSGKLADRKALI</sequence>